<organism evidence="7 8">
    <name type="scientific">Laodelphax striatellus</name>
    <name type="common">Small brown planthopper</name>
    <name type="synonym">Delphax striatella</name>
    <dbReference type="NCBI Taxonomy" id="195883"/>
    <lineage>
        <taxon>Eukaryota</taxon>
        <taxon>Metazoa</taxon>
        <taxon>Ecdysozoa</taxon>
        <taxon>Arthropoda</taxon>
        <taxon>Hexapoda</taxon>
        <taxon>Insecta</taxon>
        <taxon>Pterygota</taxon>
        <taxon>Neoptera</taxon>
        <taxon>Paraneoptera</taxon>
        <taxon>Hemiptera</taxon>
        <taxon>Auchenorrhyncha</taxon>
        <taxon>Fulgoroidea</taxon>
        <taxon>Delphacidae</taxon>
        <taxon>Criomorphinae</taxon>
        <taxon>Laodelphax</taxon>
    </lineage>
</organism>
<dbReference type="PANTHER" id="PTHR28605:SF1">
    <property type="entry name" value="CHROMOSOME TRANSMISSION FIDELITY FACTOR 8"/>
    <property type="match status" value="1"/>
</dbReference>
<evidence type="ECO:0000256" key="5">
    <source>
        <dbReference type="ARBA" id="ARBA00023306"/>
    </source>
</evidence>
<dbReference type="InParanoid" id="A0A482WYJ6"/>
<gene>
    <name evidence="7" type="ORF">LSTR_LSTR010921</name>
</gene>
<evidence type="ECO:0000256" key="4">
    <source>
        <dbReference type="ARBA" id="ARBA00023242"/>
    </source>
</evidence>
<dbReference type="GO" id="GO:0031390">
    <property type="term" value="C:Ctf18 RFC-like complex"/>
    <property type="evidence" value="ECO:0007669"/>
    <property type="project" value="InterPro"/>
</dbReference>
<dbReference type="GO" id="GO:0006260">
    <property type="term" value="P:DNA replication"/>
    <property type="evidence" value="ECO:0007669"/>
    <property type="project" value="UniProtKB-KW"/>
</dbReference>
<reference evidence="7 8" key="1">
    <citation type="journal article" date="2017" name="Gigascience">
        <title>Genome sequence of the small brown planthopper, Laodelphax striatellus.</title>
        <authorList>
            <person name="Zhu J."/>
            <person name="Jiang F."/>
            <person name="Wang X."/>
            <person name="Yang P."/>
            <person name="Bao Y."/>
            <person name="Zhao W."/>
            <person name="Wang W."/>
            <person name="Lu H."/>
            <person name="Wang Q."/>
            <person name="Cui N."/>
            <person name="Li J."/>
            <person name="Chen X."/>
            <person name="Luo L."/>
            <person name="Yu J."/>
            <person name="Kang L."/>
            <person name="Cui F."/>
        </authorList>
    </citation>
    <scope>NUCLEOTIDE SEQUENCE [LARGE SCALE GENOMIC DNA]</scope>
    <source>
        <strain evidence="7">Lst14</strain>
    </source>
</reference>
<name>A0A482WYJ6_LAOST</name>
<keyword evidence="2" id="KW-0235">DNA replication</keyword>
<protein>
    <recommendedName>
        <fullName evidence="9">Chromosome transmission fidelity protein 8</fullName>
    </recommendedName>
</protein>
<comment type="similarity">
    <text evidence="6">Belongs to the CTF8 family.</text>
</comment>
<evidence type="ECO:0000256" key="1">
    <source>
        <dbReference type="ARBA" id="ARBA00004123"/>
    </source>
</evidence>
<dbReference type="EMBL" id="QKKF02022174">
    <property type="protein sequence ID" value="RZF38588.1"/>
    <property type="molecule type" value="Genomic_DNA"/>
</dbReference>
<evidence type="ECO:0000256" key="2">
    <source>
        <dbReference type="ARBA" id="ARBA00022705"/>
    </source>
</evidence>
<dbReference type="Pfam" id="PF09696">
    <property type="entry name" value="Ctf8"/>
    <property type="match status" value="1"/>
</dbReference>
<evidence type="ECO:0008006" key="9">
    <source>
        <dbReference type="Google" id="ProtNLM"/>
    </source>
</evidence>
<dbReference type="SMR" id="A0A482WYJ6"/>
<proteinExistence type="inferred from homology"/>
<dbReference type="AlphaFoldDB" id="A0A482WYJ6"/>
<accession>A0A482WYJ6</accession>
<sequence>MSIPILIDDGLEKSWAIVEIQGDLLSRSDSELFSQYVGDLHFSKEGVPILIIGHQLLYGKVVNLENPLAVLHRNRKPSDSDKTQTEYIVKALVKKKLLFKTRPKPIISNLPKPV</sequence>
<keyword evidence="8" id="KW-1185">Reference proteome</keyword>
<dbReference type="FunCoup" id="A0A482WYJ6">
    <property type="interactions" value="1553"/>
</dbReference>
<comment type="subcellular location">
    <subcellularLocation>
        <location evidence="1">Nucleus</location>
    </subcellularLocation>
</comment>
<dbReference type="Proteomes" id="UP000291343">
    <property type="component" value="Unassembled WGS sequence"/>
</dbReference>
<dbReference type="PANTHER" id="PTHR28605">
    <property type="entry name" value="CTF8, CHROMOSOME TRANSMISSION FIDELITY FACTOR 8 HOMOLOG (S. CEREVISIAE)"/>
    <property type="match status" value="1"/>
</dbReference>
<dbReference type="GO" id="GO:0003677">
    <property type="term" value="F:DNA binding"/>
    <property type="evidence" value="ECO:0007669"/>
    <property type="project" value="UniProtKB-KW"/>
</dbReference>
<keyword evidence="5" id="KW-0131">Cell cycle</keyword>
<keyword evidence="3" id="KW-0238">DNA-binding</keyword>
<evidence type="ECO:0000313" key="8">
    <source>
        <dbReference type="Proteomes" id="UP000291343"/>
    </source>
</evidence>
<dbReference type="InterPro" id="IPR018607">
    <property type="entry name" value="Ctf8"/>
</dbReference>
<evidence type="ECO:0000256" key="3">
    <source>
        <dbReference type="ARBA" id="ARBA00023125"/>
    </source>
</evidence>
<keyword evidence="4" id="KW-0539">Nucleus</keyword>
<comment type="caution">
    <text evidence="7">The sequence shown here is derived from an EMBL/GenBank/DDBJ whole genome shotgun (WGS) entry which is preliminary data.</text>
</comment>
<dbReference type="GO" id="GO:0007064">
    <property type="term" value="P:mitotic sister chromatid cohesion"/>
    <property type="evidence" value="ECO:0007669"/>
    <property type="project" value="InterPro"/>
</dbReference>
<evidence type="ECO:0000313" key="7">
    <source>
        <dbReference type="EMBL" id="RZF38588.1"/>
    </source>
</evidence>
<dbReference type="OrthoDB" id="121932at2759"/>
<dbReference type="STRING" id="195883.A0A482WYJ6"/>
<evidence type="ECO:0000256" key="6">
    <source>
        <dbReference type="ARBA" id="ARBA00038447"/>
    </source>
</evidence>